<dbReference type="EMBL" id="CCSE01000001">
    <property type="protein sequence ID" value="CDZ99145.1"/>
    <property type="molecule type" value="Genomic_DNA"/>
</dbReference>
<dbReference type="Gene3D" id="2.60.300.12">
    <property type="entry name" value="HesB-like domain"/>
    <property type="match status" value="1"/>
</dbReference>
<dbReference type="GO" id="GO:0016226">
    <property type="term" value="P:iron-sulfur cluster assembly"/>
    <property type="evidence" value="ECO:0007669"/>
    <property type="project" value="InterPro"/>
</dbReference>
<dbReference type="PROSITE" id="PS01152">
    <property type="entry name" value="HESB"/>
    <property type="match status" value="1"/>
</dbReference>
<dbReference type="SUPFAM" id="SSF89360">
    <property type="entry name" value="HesB-like domain"/>
    <property type="match status" value="1"/>
</dbReference>
<dbReference type="InterPro" id="IPR000361">
    <property type="entry name" value="ATAP_core_dom"/>
</dbReference>
<dbReference type="STRING" id="1461582.BN1048_00268"/>
<accession>A0A078LYV0</accession>
<dbReference type="GO" id="GO:0051539">
    <property type="term" value="F:4 iron, 4 sulfur cluster binding"/>
    <property type="evidence" value="ECO:0007669"/>
    <property type="project" value="TreeGrafter"/>
</dbReference>
<keyword evidence="3" id="KW-1185">Reference proteome</keyword>
<dbReference type="OrthoDB" id="9801228at2"/>
<dbReference type="PANTHER" id="PTHR43011:SF1">
    <property type="entry name" value="IRON-SULFUR CLUSTER ASSEMBLY 2 HOMOLOG, MITOCHONDRIAL"/>
    <property type="match status" value="1"/>
</dbReference>
<dbReference type="InterPro" id="IPR017870">
    <property type="entry name" value="FeS_cluster_insertion_CS"/>
</dbReference>
<dbReference type="NCBIfam" id="TIGR00049">
    <property type="entry name" value="iron-sulfur cluster assembly accessory protein"/>
    <property type="match status" value="1"/>
</dbReference>
<dbReference type="GO" id="GO:0051537">
    <property type="term" value="F:2 iron, 2 sulfur cluster binding"/>
    <property type="evidence" value="ECO:0007669"/>
    <property type="project" value="TreeGrafter"/>
</dbReference>
<name>A0A078LYV0_9STAP</name>
<evidence type="ECO:0000313" key="3">
    <source>
        <dbReference type="Proteomes" id="UP000044136"/>
    </source>
</evidence>
<dbReference type="Pfam" id="PF01521">
    <property type="entry name" value="Fe-S_biosyn"/>
    <property type="match status" value="1"/>
</dbReference>
<gene>
    <name evidence="2" type="primary">erpA</name>
    <name evidence="2" type="ORF">BN1048_00268</name>
</gene>
<organism evidence="2 3">
    <name type="scientific">Jeotgalicoccus saudimassiliensis</name>
    <dbReference type="NCBI Taxonomy" id="1461582"/>
    <lineage>
        <taxon>Bacteria</taxon>
        <taxon>Bacillati</taxon>
        <taxon>Bacillota</taxon>
        <taxon>Bacilli</taxon>
        <taxon>Bacillales</taxon>
        <taxon>Staphylococcaceae</taxon>
        <taxon>Jeotgalicoccus</taxon>
    </lineage>
</organism>
<feature type="domain" description="Core" evidence="1">
    <location>
        <begin position="4"/>
        <end position="104"/>
    </location>
</feature>
<dbReference type="InterPro" id="IPR035903">
    <property type="entry name" value="HesB-like_dom_sf"/>
</dbReference>
<dbReference type="Proteomes" id="UP000044136">
    <property type="component" value="Unassembled WGS sequence"/>
</dbReference>
<reference evidence="2 3" key="1">
    <citation type="submission" date="2014-07" db="EMBL/GenBank/DDBJ databases">
        <authorList>
            <person name="Urmite Genomes Urmite Genomes"/>
        </authorList>
    </citation>
    <scope>NUCLEOTIDE SEQUENCE [LARGE SCALE GENOMIC DNA]</scope>
    <source>
        <strain evidence="2 3">13MG44_air</strain>
    </source>
</reference>
<proteinExistence type="predicted"/>
<evidence type="ECO:0000313" key="2">
    <source>
        <dbReference type="EMBL" id="CDZ99145.1"/>
    </source>
</evidence>
<dbReference type="GO" id="GO:0005506">
    <property type="term" value="F:iron ion binding"/>
    <property type="evidence" value="ECO:0007669"/>
    <property type="project" value="TreeGrafter"/>
</dbReference>
<protein>
    <submittedName>
        <fullName evidence="2">Iron-sulfur cluster insertion protein ErpA</fullName>
    </submittedName>
</protein>
<dbReference type="PANTHER" id="PTHR43011">
    <property type="entry name" value="IRON-SULFUR CLUSTER ASSEMBLY 2 HOMOLOG, MITOCHONDRIAL"/>
    <property type="match status" value="1"/>
</dbReference>
<dbReference type="HOGENOM" id="CLU_069054_5_2_9"/>
<sequence length="119" mass="12463">MSSVTLTESAAYEVKDMLEANDMADGFLRFKIQGGGCTGLTYGMAAESEATDKDEVFEYHGVKMLVAKMDLPVVDGTVIDFKQSLIGGGFTIENPNASLSCGCGSSFRTEANAGAPGDC</sequence>
<evidence type="ECO:0000259" key="1">
    <source>
        <dbReference type="Pfam" id="PF01521"/>
    </source>
</evidence>
<dbReference type="eggNOG" id="COG0316">
    <property type="taxonomic scope" value="Bacteria"/>
</dbReference>
<dbReference type="InterPro" id="IPR016092">
    <property type="entry name" value="ATAP"/>
</dbReference>
<dbReference type="AlphaFoldDB" id="A0A078LYV0"/>
<dbReference type="RefSeq" id="WP_035807620.1">
    <property type="nucleotide sequence ID" value="NZ_CCSE01000001.1"/>
</dbReference>